<protein>
    <recommendedName>
        <fullName evidence="3">MAE-28990/MAE-18760-like HEPN domain-containing protein</fullName>
    </recommendedName>
</protein>
<proteinExistence type="predicted"/>
<dbReference type="AlphaFoldDB" id="A0A5C8NHV7"/>
<reference evidence="1 2" key="1">
    <citation type="submission" date="2019-06" db="EMBL/GenBank/DDBJ databases">
        <title>Aeromicrobium sp. nov., isolated from a maize field.</title>
        <authorList>
            <person name="Lin S.-Y."/>
            <person name="Tsai C.-F."/>
            <person name="Young C.-C."/>
        </authorList>
    </citation>
    <scope>NUCLEOTIDE SEQUENCE [LARGE SCALE GENOMIC DNA]</scope>
    <source>
        <strain evidence="1 2">CC-CFT486</strain>
    </source>
</reference>
<dbReference type="OrthoDB" id="5192681at2"/>
<name>A0A5C8NHV7_9ACTN</name>
<organism evidence="1 2">
    <name type="scientific">Aeromicrobium terrae</name>
    <dbReference type="NCBI Taxonomy" id="2498846"/>
    <lineage>
        <taxon>Bacteria</taxon>
        <taxon>Bacillati</taxon>
        <taxon>Actinomycetota</taxon>
        <taxon>Actinomycetes</taxon>
        <taxon>Propionibacteriales</taxon>
        <taxon>Nocardioidaceae</taxon>
        <taxon>Aeromicrobium</taxon>
    </lineage>
</organism>
<evidence type="ECO:0000313" key="1">
    <source>
        <dbReference type="EMBL" id="TXL61474.1"/>
    </source>
</evidence>
<evidence type="ECO:0008006" key="3">
    <source>
        <dbReference type="Google" id="ProtNLM"/>
    </source>
</evidence>
<dbReference type="RefSeq" id="WP_147685780.1">
    <property type="nucleotide sequence ID" value="NZ_VDUX01000003.1"/>
</dbReference>
<accession>A0A5C8NHV7</accession>
<dbReference type="EMBL" id="VDUX01000003">
    <property type="protein sequence ID" value="TXL61474.1"/>
    <property type="molecule type" value="Genomic_DNA"/>
</dbReference>
<evidence type="ECO:0000313" key="2">
    <source>
        <dbReference type="Proteomes" id="UP000321571"/>
    </source>
</evidence>
<gene>
    <name evidence="1" type="ORF">FHP06_08590</name>
</gene>
<sequence>MSDADKKALWDRWGALTVSLLSMRVAIEREHALWEHLDVTNRAETRIKSSVGGKFKIKITDHAAALEDQSTLASAALVLSYSMAEAAALERLGLDSRKVHGIEEWGARLLESNTSSWDDVEGGLAGVVEVAVIRNLVVHGPLTIDAASAKRLRKAGCTTLDAGDQVVLDLDIVGGYRHRLRHLLEAGGLKRKRRAG</sequence>
<comment type="caution">
    <text evidence="1">The sequence shown here is derived from an EMBL/GenBank/DDBJ whole genome shotgun (WGS) entry which is preliminary data.</text>
</comment>
<dbReference type="Proteomes" id="UP000321571">
    <property type="component" value="Unassembled WGS sequence"/>
</dbReference>
<keyword evidence="2" id="KW-1185">Reference proteome</keyword>